<dbReference type="AlphaFoldDB" id="A0A183FFQ1"/>
<evidence type="ECO:0000313" key="2">
    <source>
        <dbReference type="Proteomes" id="UP000050761"/>
    </source>
</evidence>
<organism evidence="2 3">
    <name type="scientific">Heligmosomoides polygyrus</name>
    <name type="common">Parasitic roundworm</name>
    <dbReference type="NCBI Taxonomy" id="6339"/>
    <lineage>
        <taxon>Eukaryota</taxon>
        <taxon>Metazoa</taxon>
        <taxon>Ecdysozoa</taxon>
        <taxon>Nematoda</taxon>
        <taxon>Chromadorea</taxon>
        <taxon>Rhabditida</taxon>
        <taxon>Rhabditina</taxon>
        <taxon>Rhabditomorpha</taxon>
        <taxon>Strongyloidea</taxon>
        <taxon>Heligmosomidae</taxon>
        <taxon>Heligmosomoides</taxon>
    </lineage>
</organism>
<name>A0A183FFQ1_HELPZ</name>
<gene>
    <name evidence="1" type="ORF">HPBE_LOCUS5377</name>
</gene>
<protein>
    <submittedName>
        <fullName evidence="3">30S ribosomal protein S8</fullName>
    </submittedName>
</protein>
<proteinExistence type="predicted"/>
<evidence type="ECO:0000313" key="3">
    <source>
        <dbReference type="WBParaSite" id="HPBE_0000537601-mRNA-1"/>
    </source>
</evidence>
<accession>A0A3P8AIN9</accession>
<keyword evidence="2" id="KW-1185">Reference proteome</keyword>
<dbReference type="WBParaSite" id="HPBE_0000537601-mRNA-1">
    <property type="protein sequence ID" value="HPBE_0000537601-mRNA-1"/>
    <property type="gene ID" value="HPBE_0000537601"/>
</dbReference>
<dbReference type="Proteomes" id="UP000050761">
    <property type="component" value="Unassembled WGS sequence"/>
</dbReference>
<sequence>MGFLGLSDKRLEFLKVVKQREVRKLRYLKPRHQMKKLNIPHDEGISRALLGYLAEYRITSLSPNGPGTNAITTTIRRKNQSRR</sequence>
<evidence type="ECO:0000313" key="1">
    <source>
        <dbReference type="EMBL" id="VDO64338.1"/>
    </source>
</evidence>
<accession>A0A183FFQ1</accession>
<dbReference type="EMBL" id="UZAH01025459">
    <property type="protein sequence ID" value="VDO64338.1"/>
    <property type="molecule type" value="Genomic_DNA"/>
</dbReference>
<reference evidence="3" key="2">
    <citation type="submission" date="2019-09" db="UniProtKB">
        <authorList>
            <consortium name="WormBaseParasite"/>
        </authorList>
    </citation>
    <scope>IDENTIFICATION</scope>
</reference>
<reference evidence="1 2" key="1">
    <citation type="submission" date="2018-11" db="EMBL/GenBank/DDBJ databases">
        <authorList>
            <consortium name="Pathogen Informatics"/>
        </authorList>
    </citation>
    <scope>NUCLEOTIDE SEQUENCE [LARGE SCALE GENOMIC DNA]</scope>
</reference>